<dbReference type="RefSeq" id="WP_133495692.1">
    <property type="nucleotide sequence ID" value="NZ_BMLU01000006.1"/>
</dbReference>
<dbReference type="PANTHER" id="PTHR35603:SF2">
    <property type="entry name" value="OUTER MEMBRANE LIPOPROTEIN"/>
    <property type="match status" value="1"/>
</dbReference>
<evidence type="ECO:0000313" key="7">
    <source>
        <dbReference type="EMBL" id="TDN82319.1"/>
    </source>
</evidence>
<keyword evidence="4" id="KW-0472">Membrane</keyword>
<reference evidence="7 8" key="1">
    <citation type="submission" date="2019-03" db="EMBL/GenBank/DDBJ databases">
        <title>Genomic Encyclopedia of Type Strains, Phase IV (KMG-IV): sequencing the most valuable type-strain genomes for metagenomic binning, comparative biology and taxonomic classification.</title>
        <authorList>
            <person name="Goeker M."/>
        </authorList>
    </citation>
    <scope>NUCLEOTIDE SEQUENCE [LARGE SCALE GENOMIC DNA]</scope>
    <source>
        <strain evidence="7 8">DSM 25059</strain>
    </source>
</reference>
<dbReference type="PANTHER" id="PTHR35603">
    <property type="match status" value="1"/>
</dbReference>
<dbReference type="Pfam" id="PF05433">
    <property type="entry name" value="Rick_17kDa_Anti"/>
    <property type="match status" value="1"/>
</dbReference>
<dbReference type="InterPro" id="IPR051407">
    <property type="entry name" value="Bact_OM_lipoprot/Surf_antigen"/>
</dbReference>
<dbReference type="EMBL" id="SNWD01000006">
    <property type="protein sequence ID" value="TDN82319.1"/>
    <property type="molecule type" value="Genomic_DNA"/>
</dbReference>
<proteinExistence type="inferred from homology"/>
<evidence type="ECO:0000256" key="2">
    <source>
        <dbReference type="ARBA" id="ARBA00008681"/>
    </source>
</evidence>
<comment type="caution">
    <text evidence="7">The sequence shown here is derived from an EMBL/GenBank/DDBJ whole genome shotgun (WGS) entry which is preliminary data.</text>
</comment>
<evidence type="ECO:0000256" key="5">
    <source>
        <dbReference type="ARBA" id="ARBA00023288"/>
    </source>
</evidence>
<dbReference type="Proteomes" id="UP000295493">
    <property type="component" value="Unassembled WGS sequence"/>
</dbReference>
<evidence type="ECO:0000256" key="3">
    <source>
        <dbReference type="ARBA" id="ARBA00015281"/>
    </source>
</evidence>
<dbReference type="AlphaFoldDB" id="A0A4R6FLB0"/>
<evidence type="ECO:0000256" key="1">
    <source>
        <dbReference type="ARBA" id="ARBA00004459"/>
    </source>
</evidence>
<dbReference type="OrthoDB" id="7450859at2"/>
<organism evidence="7 8">
    <name type="scientific">Stakelama pacifica</name>
    <dbReference type="NCBI Taxonomy" id="517720"/>
    <lineage>
        <taxon>Bacteria</taxon>
        <taxon>Pseudomonadati</taxon>
        <taxon>Pseudomonadota</taxon>
        <taxon>Alphaproteobacteria</taxon>
        <taxon>Sphingomonadales</taxon>
        <taxon>Sphingomonadaceae</taxon>
        <taxon>Stakelama</taxon>
    </lineage>
</organism>
<dbReference type="GO" id="GO:0009279">
    <property type="term" value="C:cell outer membrane"/>
    <property type="evidence" value="ECO:0007669"/>
    <property type="project" value="UniProtKB-SubCell"/>
</dbReference>
<comment type="similarity">
    <text evidence="2">Belongs to the rickettsiale 17 kDa surface antigen family.</text>
</comment>
<comment type="subcellular location">
    <subcellularLocation>
        <location evidence="1">Cell outer membrane</location>
        <topology evidence="1">Lipid-anchor</topology>
    </subcellularLocation>
</comment>
<evidence type="ECO:0000256" key="4">
    <source>
        <dbReference type="ARBA" id="ARBA00023136"/>
    </source>
</evidence>
<gene>
    <name evidence="7" type="ORF">EV664_106127</name>
</gene>
<evidence type="ECO:0000313" key="8">
    <source>
        <dbReference type="Proteomes" id="UP000295493"/>
    </source>
</evidence>
<feature type="domain" description="Glycine zipper 2TM" evidence="6">
    <location>
        <begin position="72"/>
        <end position="112"/>
    </location>
</feature>
<accession>A0A4R6FLB0</accession>
<dbReference type="InterPro" id="IPR008816">
    <property type="entry name" value="Gly_zipper_2TM_dom"/>
</dbReference>
<keyword evidence="8" id="KW-1185">Reference proteome</keyword>
<keyword evidence="5" id="KW-0449">Lipoprotein</keyword>
<evidence type="ECO:0000259" key="6">
    <source>
        <dbReference type="Pfam" id="PF05433"/>
    </source>
</evidence>
<name>A0A4R6FLB0_9SPHN</name>
<sequence length="119" mass="12757">MRSLILGLTAATLTVPAMPAIARDHHGHGRHQHYNPEAHYRRGEPIRVTRNTRVYRGDNGRYYCRRPDGTTGLIIGAAAGGVLGNMLGKGDSKLLTTVIGGAAGGLLGREIERGNVTCR</sequence>
<protein>
    <recommendedName>
        <fullName evidence="3">17 kDa surface antigen</fullName>
    </recommendedName>
</protein>